<comment type="caution">
    <text evidence="2">The sequence shown here is derived from an EMBL/GenBank/DDBJ whole genome shotgun (WGS) entry which is preliminary data.</text>
</comment>
<feature type="compositionally biased region" description="Polar residues" evidence="1">
    <location>
        <begin position="9"/>
        <end position="26"/>
    </location>
</feature>
<feature type="region of interest" description="Disordered" evidence="1">
    <location>
        <begin position="1"/>
        <end position="26"/>
    </location>
</feature>
<accession>A0AAD7P9Q9</accession>
<dbReference type="KEGG" id="qsa:O6P43_032207"/>
<proteinExistence type="predicted"/>
<evidence type="ECO:0000313" key="3">
    <source>
        <dbReference type="Proteomes" id="UP001163823"/>
    </source>
</evidence>
<gene>
    <name evidence="2" type="ORF">O6P43_032207</name>
</gene>
<organism evidence="2 3">
    <name type="scientific">Quillaja saponaria</name>
    <name type="common">Soap bark tree</name>
    <dbReference type="NCBI Taxonomy" id="32244"/>
    <lineage>
        <taxon>Eukaryota</taxon>
        <taxon>Viridiplantae</taxon>
        <taxon>Streptophyta</taxon>
        <taxon>Embryophyta</taxon>
        <taxon>Tracheophyta</taxon>
        <taxon>Spermatophyta</taxon>
        <taxon>Magnoliopsida</taxon>
        <taxon>eudicotyledons</taxon>
        <taxon>Gunneridae</taxon>
        <taxon>Pentapetalae</taxon>
        <taxon>rosids</taxon>
        <taxon>fabids</taxon>
        <taxon>Fabales</taxon>
        <taxon>Quillajaceae</taxon>
        <taxon>Quillaja</taxon>
    </lineage>
</organism>
<reference evidence="2" key="1">
    <citation type="journal article" date="2023" name="Science">
        <title>Elucidation of the pathway for biosynthesis of saponin adjuvants from the soapbark tree.</title>
        <authorList>
            <person name="Reed J."/>
            <person name="Orme A."/>
            <person name="El-Demerdash A."/>
            <person name="Owen C."/>
            <person name="Martin L.B.B."/>
            <person name="Misra R.C."/>
            <person name="Kikuchi S."/>
            <person name="Rejzek M."/>
            <person name="Martin A.C."/>
            <person name="Harkess A."/>
            <person name="Leebens-Mack J."/>
            <person name="Louveau T."/>
            <person name="Stephenson M.J."/>
            <person name="Osbourn A."/>
        </authorList>
    </citation>
    <scope>NUCLEOTIDE SEQUENCE</scope>
    <source>
        <strain evidence="2">S10</strain>
    </source>
</reference>
<name>A0AAD7P9Q9_QUISA</name>
<dbReference type="Proteomes" id="UP001163823">
    <property type="component" value="Chromosome 13"/>
</dbReference>
<evidence type="ECO:0000313" key="2">
    <source>
        <dbReference type="EMBL" id="KAJ7947396.1"/>
    </source>
</evidence>
<dbReference type="EMBL" id="JARAOO010000013">
    <property type="protein sequence ID" value="KAJ7947396.1"/>
    <property type="molecule type" value="Genomic_DNA"/>
</dbReference>
<evidence type="ECO:0000256" key="1">
    <source>
        <dbReference type="SAM" id="MobiDB-lite"/>
    </source>
</evidence>
<protein>
    <submittedName>
        <fullName evidence="2">Zinc finger, BED-type</fullName>
    </submittedName>
</protein>
<sequence length="109" mass="12647">MLSYGKFSHGTSEGSSPTASHQPNTIEDINDHINVDENEIDCTLPSQKRKKMSAAWNHFQKKKIDGEYCTIYNYCQKKISKKLVNGINCLWDMLTVVQRGRMQMMYQIR</sequence>
<dbReference type="AlphaFoldDB" id="A0AAD7P9Q9"/>
<keyword evidence="3" id="KW-1185">Reference proteome</keyword>